<reference evidence="9" key="2">
    <citation type="submission" date="2020-09" db="EMBL/GenBank/DDBJ databases">
        <authorList>
            <person name="Sun Q."/>
            <person name="Ohkuma M."/>
        </authorList>
    </citation>
    <scope>NUCLEOTIDE SEQUENCE</scope>
    <source>
        <strain evidence="9">JCM 5069</strain>
    </source>
</reference>
<evidence type="ECO:0000256" key="1">
    <source>
        <dbReference type="ARBA" id="ARBA00004651"/>
    </source>
</evidence>
<keyword evidence="4 7" id="KW-0812">Transmembrane</keyword>
<feature type="transmembrane region" description="Helical" evidence="7">
    <location>
        <begin position="123"/>
        <end position="141"/>
    </location>
</feature>
<evidence type="ECO:0000259" key="8">
    <source>
        <dbReference type="PROSITE" id="PS50928"/>
    </source>
</evidence>
<evidence type="ECO:0000256" key="6">
    <source>
        <dbReference type="ARBA" id="ARBA00023136"/>
    </source>
</evidence>
<evidence type="ECO:0000256" key="4">
    <source>
        <dbReference type="ARBA" id="ARBA00022692"/>
    </source>
</evidence>
<sequence>MTALESPPDLRPADAGSRTGVRRARRFGLHALLVLVALIAGGPLYWLISSALKTNPQIYSYPPHWIPTDLRWSNFSDAWHAAAFGRYFLNSLVVSAVGTAIELVAALLCAYAFVFLPFPGKKVLFLFLLGAMMVPGHVTLLPNFLTVAQLGWVNSYAGLIAPGLGSVFGTFLLRQHMLTLPKEITDAARIDGAGHLRTLFRVVLPMSRPMVITVALVVMVGKWNDFIWPLIITSSDDMRTLPIGLLFLKNTETFANWGAILAGAVMVIVPVLVVFFFAQRYIIAGLTQGAGK</sequence>
<keyword evidence="3" id="KW-1003">Cell membrane</keyword>
<keyword evidence="5 7" id="KW-1133">Transmembrane helix</keyword>
<proteinExistence type="inferred from homology"/>
<gene>
    <name evidence="9" type="ORF">GCM10018793_32360</name>
</gene>
<accession>A0A919L101</accession>
<dbReference type="Proteomes" id="UP000603708">
    <property type="component" value="Unassembled WGS sequence"/>
</dbReference>
<feature type="transmembrane region" description="Helical" evidence="7">
    <location>
        <begin position="210"/>
        <end position="234"/>
    </location>
</feature>
<dbReference type="InterPro" id="IPR035906">
    <property type="entry name" value="MetI-like_sf"/>
</dbReference>
<dbReference type="Gene3D" id="1.10.3720.10">
    <property type="entry name" value="MetI-like"/>
    <property type="match status" value="1"/>
</dbReference>
<dbReference type="AlphaFoldDB" id="A0A919L101"/>
<evidence type="ECO:0000313" key="10">
    <source>
        <dbReference type="Proteomes" id="UP000603708"/>
    </source>
</evidence>
<dbReference type="SUPFAM" id="SSF161098">
    <property type="entry name" value="MetI-like"/>
    <property type="match status" value="1"/>
</dbReference>
<feature type="transmembrane region" description="Helical" evidence="7">
    <location>
        <begin position="254"/>
        <end position="278"/>
    </location>
</feature>
<dbReference type="RefSeq" id="WP_189932515.1">
    <property type="nucleotide sequence ID" value="NZ_BNCD01000008.1"/>
</dbReference>
<evidence type="ECO:0000256" key="5">
    <source>
        <dbReference type="ARBA" id="ARBA00022989"/>
    </source>
</evidence>
<evidence type="ECO:0000256" key="3">
    <source>
        <dbReference type="ARBA" id="ARBA00022475"/>
    </source>
</evidence>
<dbReference type="PANTHER" id="PTHR43744:SF13">
    <property type="entry name" value="SN-GLYCEROL-3-PHOSPHATE TRANSPORT INTEGRAL MEMBRANE PROTEIN ABC TRANSPORTER UGPE-RELATED"/>
    <property type="match status" value="1"/>
</dbReference>
<evidence type="ECO:0000313" key="9">
    <source>
        <dbReference type="EMBL" id="GHH79479.1"/>
    </source>
</evidence>
<keyword evidence="2 7" id="KW-0813">Transport</keyword>
<feature type="transmembrane region" description="Helical" evidence="7">
    <location>
        <begin position="92"/>
        <end position="116"/>
    </location>
</feature>
<dbReference type="GO" id="GO:0005886">
    <property type="term" value="C:plasma membrane"/>
    <property type="evidence" value="ECO:0007669"/>
    <property type="project" value="UniProtKB-SubCell"/>
</dbReference>
<organism evidence="9 10">
    <name type="scientific">Streptomyces sulfonofaciens</name>
    <dbReference type="NCBI Taxonomy" id="68272"/>
    <lineage>
        <taxon>Bacteria</taxon>
        <taxon>Bacillati</taxon>
        <taxon>Actinomycetota</taxon>
        <taxon>Actinomycetes</taxon>
        <taxon>Kitasatosporales</taxon>
        <taxon>Streptomycetaceae</taxon>
        <taxon>Streptomyces</taxon>
    </lineage>
</organism>
<keyword evidence="10" id="KW-1185">Reference proteome</keyword>
<name>A0A919L101_9ACTN</name>
<comment type="caution">
    <text evidence="9">The sequence shown here is derived from an EMBL/GenBank/DDBJ whole genome shotgun (WGS) entry which is preliminary data.</text>
</comment>
<feature type="transmembrane region" description="Helical" evidence="7">
    <location>
        <begin position="153"/>
        <end position="173"/>
    </location>
</feature>
<comment type="similarity">
    <text evidence="7">Belongs to the binding-protein-dependent transport system permease family.</text>
</comment>
<dbReference type="PROSITE" id="PS50928">
    <property type="entry name" value="ABC_TM1"/>
    <property type="match status" value="1"/>
</dbReference>
<evidence type="ECO:0000256" key="2">
    <source>
        <dbReference type="ARBA" id="ARBA00022448"/>
    </source>
</evidence>
<reference evidence="9" key="1">
    <citation type="journal article" date="2014" name="Int. J. Syst. Evol. Microbiol.">
        <title>Complete genome sequence of Corynebacterium casei LMG S-19264T (=DSM 44701T), isolated from a smear-ripened cheese.</title>
        <authorList>
            <consortium name="US DOE Joint Genome Institute (JGI-PGF)"/>
            <person name="Walter F."/>
            <person name="Albersmeier A."/>
            <person name="Kalinowski J."/>
            <person name="Ruckert C."/>
        </authorList>
    </citation>
    <scope>NUCLEOTIDE SEQUENCE</scope>
    <source>
        <strain evidence="9">JCM 5069</strain>
    </source>
</reference>
<feature type="domain" description="ABC transmembrane type-1" evidence="8">
    <location>
        <begin position="88"/>
        <end position="278"/>
    </location>
</feature>
<keyword evidence="6 7" id="KW-0472">Membrane</keyword>
<dbReference type="Pfam" id="PF00528">
    <property type="entry name" value="BPD_transp_1"/>
    <property type="match status" value="1"/>
</dbReference>
<feature type="transmembrane region" description="Helical" evidence="7">
    <location>
        <begin position="27"/>
        <end position="48"/>
    </location>
</feature>
<dbReference type="InterPro" id="IPR000515">
    <property type="entry name" value="MetI-like"/>
</dbReference>
<dbReference type="EMBL" id="BNCD01000008">
    <property type="protein sequence ID" value="GHH79479.1"/>
    <property type="molecule type" value="Genomic_DNA"/>
</dbReference>
<protein>
    <submittedName>
        <fullName evidence="9">Glycerol-3-phosphate ABC transporter permease</fullName>
    </submittedName>
</protein>
<comment type="subcellular location">
    <subcellularLocation>
        <location evidence="1 7">Cell membrane</location>
        <topology evidence="1 7">Multi-pass membrane protein</topology>
    </subcellularLocation>
</comment>
<evidence type="ECO:0000256" key="7">
    <source>
        <dbReference type="RuleBase" id="RU363032"/>
    </source>
</evidence>
<dbReference type="GO" id="GO:0055085">
    <property type="term" value="P:transmembrane transport"/>
    <property type="evidence" value="ECO:0007669"/>
    <property type="project" value="InterPro"/>
</dbReference>
<dbReference type="PANTHER" id="PTHR43744">
    <property type="entry name" value="ABC TRANSPORTER PERMEASE PROTEIN MG189-RELATED-RELATED"/>
    <property type="match status" value="1"/>
</dbReference>
<dbReference type="CDD" id="cd06261">
    <property type="entry name" value="TM_PBP2"/>
    <property type="match status" value="1"/>
</dbReference>